<protein>
    <submittedName>
        <fullName evidence="5">ABC transporter ATP-binding protein</fullName>
    </submittedName>
</protein>
<evidence type="ECO:0000313" key="6">
    <source>
        <dbReference type="Proteomes" id="UP001500547"/>
    </source>
</evidence>
<dbReference type="InterPro" id="IPR027417">
    <property type="entry name" value="P-loop_NTPase"/>
</dbReference>
<dbReference type="CDD" id="cd03263">
    <property type="entry name" value="ABC_subfamily_A"/>
    <property type="match status" value="1"/>
</dbReference>
<dbReference type="Pfam" id="PF00005">
    <property type="entry name" value="ABC_tran"/>
    <property type="match status" value="1"/>
</dbReference>
<feature type="domain" description="ABC transporter" evidence="4">
    <location>
        <begin position="2"/>
        <end position="234"/>
    </location>
</feature>
<proteinExistence type="predicted"/>
<keyword evidence="3 5" id="KW-0067">ATP-binding</keyword>
<dbReference type="Gene3D" id="3.40.50.300">
    <property type="entry name" value="P-loop containing nucleotide triphosphate hydrolases"/>
    <property type="match status" value="1"/>
</dbReference>
<keyword evidence="6" id="KW-1185">Reference proteome</keyword>
<dbReference type="GO" id="GO:0005524">
    <property type="term" value="F:ATP binding"/>
    <property type="evidence" value="ECO:0007669"/>
    <property type="project" value="UniProtKB-KW"/>
</dbReference>
<dbReference type="InterPro" id="IPR003439">
    <property type="entry name" value="ABC_transporter-like_ATP-bd"/>
</dbReference>
<dbReference type="EMBL" id="BAABLD010000017">
    <property type="protein sequence ID" value="GAA5170648.1"/>
    <property type="molecule type" value="Genomic_DNA"/>
</dbReference>
<dbReference type="Proteomes" id="UP001500547">
    <property type="component" value="Unassembled WGS sequence"/>
</dbReference>
<dbReference type="PANTHER" id="PTHR43582:SF2">
    <property type="entry name" value="LINEARMYCIN RESISTANCE ATP-BINDING PROTEIN LNRL"/>
    <property type="match status" value="1"/>
</dbReference>
<evidence type="ECO:0000256" key="2">
    <source>
        <dbReference type="ARBA" id="ARBA00022741"/>
    </source>
</evidence>
<dbReference type="PROSITE" id="PS50893">
    <property type="entry name" value="ABC_TRANSPORTER_2"/>
    <property type="match status" value="1"/>
</dbReference>
<dbReference type="SUPFAM" id="SSF52540">
    <property type="entry name" value="P-loop containing nucleoside triphosphate hydrolases"/>
    <property type="match status" value="1"/>
</dbReference>
<organism evidence="5 6">
    <name type="scientific">Viridibacterium curvum</name>
    <dbReference type="NCBI Taxonomy" id="1101404"/>
    <lineage>
        <taxon>Bacteria</taxon>
        <taxon>Pseudomonadati</taxon>
        <taxon>Pseudomonadota</taxon>
        <taxon>Betaproteobacteria</taxon>
        <taxon>Rhodocyclales</taxon>
        <taxon>Rhodocyclaceae</taxon>
        <taxon>Viridibacterium</taxon>
    </lineage>
</organism>
<evidence type="ECO:0000256" key="3">
    <source>
        <dbReference type="ARBA" id="ARBA00022840"/>
    </source>
</evidence>
<keyword evidence="2" id="KW-0547">Nucleotide-binding</keyword>
<keyword evidence="1" id="KW-0472">Membrane</keyword>
<reference evidence="6" key="1">
    <citation type="journal article" date="2019" name="Int. J. Syst. Evol. Microbiol.">
        <title>The Global Catalogue of Microorganisms (GCM) 10K type strain sequencing project: providing services to taxonomists for standard genome sequencing and annotation.</title>
        <authorList>
            <consortium name="The Broad Institute Genomics Platform"/>
            <consortium name="The Broad Institute Genome Sequencing Center for Infectious Disease"/>
            <person name="Wu L."/>
            <person name="Ma J."/>
        </authorList>
    </citation>
    <scope>NUCLEOTIDE SEQUENCE [LARGE SCALE GENOMIC DNA]</scope>
    <source>
        <strain evidence="6">JCM 18715</strain>
    </source>
</reference>
<dbReference type="PANTHER" id="PTHR43582">
    <property type="entry name" value="LINEARMYCIN RESISTANCE ATP-BINDING PROTEIN LNRL"/>
    <property type="match status" value="1"/>
</dbReference>
<evidence type="ECO:0000256" key="1">
    <source>
        <dbReference type="ARBA" id="ARBA00022475"/>
    </source>
</evidence>
<dbReference type="InterPro" id="IPR003593">
    <property type="entry name" value="AAA+_ATPase"/>
</dbReference>
<sequence length="307" mass="33234">MLELRDLAHLYAGSQRAALDGVSLTARRGEVLGLLGPNGAGKTTLISHLAGLLPIQRGQILVDGAALDTARRQRPTRIAIAPQEYAFYPSLSVRENLECFAGVCGLRGSKRDERIANCLAFAQLERFSDKRASQLSGGLKRRLNLAIALLPEPELVLFDEPTVGVDPQSRAFIIDAVKSLARNGTAVIYTTHYMEEIEAIADQVVIMDHGKVLRAGTLSELISQGAPRLRLLIGKDSATRLASQLEAMGECHAEGECLVISLAAGTTPELAINRVAASGATIREIDYGHYNLEHLFMALTQRSLRDD</sequence>
<dbReference type="RefSeq" id="WP_345534302.1">
    <property type="nucleotide sequence ID" value="NZ_BAABLD010000017.1"/>
</dbReference>
<accession>A0ABP9R2C3</accession>
<evidence type="ECO:0000259" key="4">
    <source>
        <dbReference type="PROSITE" id="PS50893"/>
    </source>
</evidence>
<evidence type="ECO:0000313" key="5">
    <source>
        <dbReference type="EMBL" id="GAA5170648.1"/>
    </source>
</evidence>
<keyword evidence="1" id="KW-1003">Cell membrane</keyword>
<name>A0ABP9R2C3_9RHOO</name>
<gene>
    <name evidence="5" type="ORF">GCM10025770_33910</name>
</gene>
<dbReference type="SMART" id="SM00382">
    <property type="entry name" value="AAA"/>
    <property type="match status" value="1"/>
</dbReference>
<comment type="caution">
    <text evidence="5">The sequence shown here is derived from an EMBL/GenBank/DDBJ whole genome shotgun (WGS) entry which is preliminary data.</text>
</comment>